<evidence type="ECO:0000256" key="1">
    <source>
        <dbReference type="ARBA" id="ARBA00004496"/>
    </source>
</evidence>
<feature type="region of interest" description="Disordered" evidence="10">
    <location>
        <begin position="110"/>
        <end position="136"/>
    </location>
</feature>
<dbReference type="Gene3D" id="3.30.56.30">
    <property type="entry name" value="Signal recognition particle, SRP19-like subunit"/>
    <property type="match status" value="1"/>
</dbReference>
<evidence type="ECO:0000256" key="5">
    <source>
        <dbReference type="ARBA" id="ARBA00022884"/>
    </source>
</evidence>
<keyword evidence="7" id="KW-0539">Nucleus</keyword>
<dbReference type="InterPro" id="IPR002778">
    <property type="entry name" value="Signal_recog_particle_SRP19"/>
</dbReference>
<dbReference type="PANTHER" id="PTHR17453">
    <property type="entry name" value="SIGNAL RECOGNITION PARTICLE 19 KD PROTEIN"/>
    <property type="match status" value="1"/>
</dbReference>
<keyword evidence="6" id="KW-0733">Signal recognition particle</keyword>
<dbReference type="GO" id="GO:0008312">
    <property type="term" value="F:7S RNA binding"/>
    <property type="evidence" value="ECO:0007669"/>
    <property type="project" value="InterPro"/>
</dbReference>
<dbReference type="FunFam" id="3.30.56.30:FF:000002">
    <property type="entry name" value="Signal recognition particle 19kDa"/>
    <property type="match status" value="1"/>
</dbReference>
<evidence type="ECO:0000256" key="4">
    <source>
        <dbReference type="ARBA" id="ARBA00022490"/>
    </source>
</evidence>
<dbReference type="GO" id="GO:0006617">
    <property type="term" value="P:SRP-dependent cotranslational protein targeting to membrane, signal sequence recognition"/>
    <property type="evidence" value="ECO:0007669"/>
    <property type="project" value="TreeGrafter"/>
</dbReference>
<dbReference type="Pfam" id="PF01922">
    <property type="entry name" value="SRP19"/>
    <property type="match status" value="1"/>
</dbReference>
<comment type="function">
    <text evidence="9">Component of the signal recognition particle (SRP) complex, a ribonucleoprotein complex that mediates the cotranslational targeting of secretory and membrane proteins to the endoplasmic reticulum (ER). Binds directly to 7SL RNA. Mediates binding of SRP54 to the SRP complex.</text>
</comment>
<keyword evidence="8" id="KW-0687">Ribonucleoprotein</keyword>
<evidence type="ECO:0000313" key="12">
    <source>
        <dbReference type="WBParaSite" id="Pan_g11044.t1"/>
    </source>
</evidence>
<dbReference type="GO" id="GO:0005730">
    <property type="term" value="C:nucleolus"/>
    <property type="evidence" value="ECO:0007669"/>
    <property type="project" value="UniProtKB-SubCell"/>
</dbReference>
<reference evidence="12" key="2">
    <citation type="submission" date="2020-10" db="UniProtKB">
        <authorList>
            <consortium name="WormBaseParasite"/>
        </authorList>
    </citation>
    <scope>IDENTIFICATION</scope>
</reference>
<evidence type="ECO:0000256" key="10">
    <source>
        <dbReference type="SAM" id="MobiDB-lite"/>
    </source>
</evidence>
<evidence type="ECO:0000313" key="11">
    <source>
        <dbReference type="Proteomes" id="UP000492821"/>
    </source>
</evidence>
<keyword evidence="4" id="KW-0963">Cytoplasm</keyword>
<dbReference type="SUPFAM" id="SSF69695">
    <property type="entry name" value="SRP19"/>
    <property type="match status" value="1"/>
</dbReference>
<evidence type="ECO:0000256" key="3">
    <source>
        <dbReference type="ARBA" id="ARBA00008910"/>
    </source>
</evidence>
<accession>A0A7E4UP17</accession>
<name>A0A7E4UP17_PANRE</name>
<comment type="similarity">
    <text evidence="3">Belongs to the SRP19 family.</text>
</comment>
<organism evidence="11 12">
    <name type="scientific">Panagrellus redivivus</name>
    <name type="common">Microworm</name>
    <dbReference type="NCBI Taxonomy" id="6233"/>
    <lineage>
        <taxon>Eukaryota</taxon>
        <taxon>Metazoa</taxon>
        <taxon>Ecdysozoa</taxon>
        <taxon>Nematoda</taxon>
        <taxon>Chromadorea</taxon>
        <taxon>Rhabditida</taxon>
        <taxon>Tylenchina</taxon>
        <taxon>Panagrolaimomorpha</taxon>
        <taxon>Panagrolaimoidea</taxon>
        <taxon>Panagrolaimidae</taxon>
        <taxon>Panagrellus</taxon>
    </lineage>
</organism>
<dbReference type="PANTHER" id="PTHR17453:SF0">
    <property type="entry name" value="SIGNAL RECOGNITION PARTICLE 19 KDA PROTEIN"/>
    <property type="match status" value="1"/>
</dbReference>
<dbReference type="GO" id="GO:0005786">
    <property type="term" value="C:signal recognition particle, endoplasmic reticulum targeting"/>
    <property type="evidence" value="ECO:0007669"/>
    <property type="project" value="UniProtKB-KW"/>
</dbReference>
<sequence length="136" mass="15358">MATVKPHSDESRWITIYPVYINKKKTKFEGRKIPVTKAVENPTLQEITDILNHEGLKIKQEPMKLHPRDQNREPGFHGRIRVQLKNDDGTPVKANFPTRTSLLEHVATFIPKLKSRQQPTSSAGPSGGGGGKKKRR</sequence>
<evidence type="ECO:0000256" key="9">
    <source>
        <dbReference type="ARBA" id="ARBA00045518"/>
    </source>
</evidence>
<dbReference type="InterPro" id="IPR036521">
    <property type="entry name" value="SRP19-like_sf"/>
</dbReference>
<evidence type="ECO:0000256" key="8">
    <source>
        <dbReference type="ARBA" id="ARBA00023274"/>
    </source>
</evidence>
<keyword evidence="5" id="KW-0694">RNA-binding</keyword>
<comment type="subcellular location">
    <subcellularLocation>
        <location evidence="1">Cytoplasm</location>
    </subcellularLocation>
    <subcellularLocation>
        <location evidence="2">Nucleus</location>
        <location evidence="2">Nucleolus</location>
    </subcellularLocation>
</comment>
<evidence type="ECO:0000256" key="6">
    <source>
        <dbReference type="ARBA" id="ARBA00023135"/>
    </source>
</evidence>
<dbReference type="Proteomes" id="UP000492821">
    <property type="component" value="Unassembled WGS sequence"/>
</dbReference>
<evidence type="ECO:0000256" key="2">
    <source>
        <dbReference type="ARBA" id="ARBA00004604"/>
    </source>
</evidence>
<reference evidence="11" key="1">
    <citation type="journal article" date="2013" name="Genetics">
        <title>The draft genome and transcriptome of Panagrellus redivivus are shaped by the harsh demands of a free-living lifestyle.</title>
        <authorList>
            <person name="Srinivasan J."/>
            <person name="Dillman A.R."/>
            <person name="Macchietto M.G."/>
            <person name="Heikkinen L."/>
            <person name="Lakso M."/>
            <person name="Fracchia K.M."/>
            <person name="Antoshechkin I."/>
            <person name="Mortazavi A."/>
            <person name="Wong G."/>
            <person name="Sternberg P.W."/>
        </authorList>
    </citation>
    <scope>NUCLEOTIDE SEQUENCE [LARGE SCALE GENOMIC DNA]</scope>
    <source>
        <strain evidence="11">MT8872</strain>
    </source>
</reference>
<protein>
    <submittedName>
        <fullName evidence="12">Signal recognition particle 19 kDa protein</fullName>
    </submittedName>
</protein>
<proteinExistence type="inferred from homology"/>
<dbReference type="WBParaSite" id="Pan_g11044.t1">
    <property type="protein sequence ID" value="Pan_g11044.t1"/>
    <property type="gene ID" value="Pan_g11044"/>
</dbReference>
<dbReference type="AlphaFoldDB" id="A0A7E4UP17"/>
<evidence type="ECO:0000256" key="7">
    <source>
        <dbReference type="ARBA" id="ARBA00023242"/>
    </source>
</evidence>
<keyword evidence="11" id="KW-1185">Reference proteome</keyword>